<proteinExistence type="predicted"/>
<dbReference type="PANTHER" id="PTHR28037">
    <property type="entry name" value="ALCOHOL O-ACETYLTRANSFERASE 1-RELATED"/>
    <property type="match status" value="1"/>
</dbReference>
<dbReference type="OrthoDB" id="2150604at2759"/>
<dbReference type="SUPFAM" id="SSF52777">
    <property type="entry name" value="CoA-dependent acyltransferases"/>
    <property type="match status" value="1"/>
</dbReference>
<evidence type="ECO:0000313" key="2">
    <source>
        <dbReference type="Proteomes" id="UP000789508"/>
    </source>
</evidence>
<feature type="non-terminal residue" evidence="1">
    <location>
        <position position="1"/>
    </location>
</feature>
<sequence length="247" mass="28374">NKYWAGDIPSKSLDIFRTKVKIFELTKDEFQKLYGYAKNEGSTIQAVISTPFSLRPTTDPPISPNEFGVYLTEFTANSQVRRIHKTEFWNLARGWRRDFLKRKPEAMHQIWLLKFLGKCYEEWIKWLNGRRFAIENDGMGRNASGEISNLGRWVVADDGEHEKSSGTDIGMIKEEKWAIKDMTFSQCADVVGPAFTINVVTYEDNFRGTVTYQEDAISNNKMEKFVSGLTNILRCVAEKGDVKFGEL</sequence>
<dbReference type="InterPro" id="IPR052058">
    <property type="entry name" value="Alcohol_O-acetyltransferase"/>
</dbReference>
<keyword evidence="2" id="KW-1185">Reference proteome</keyword>
<dbReference type="Proteomes" id="UP000789508">
    <property type="component" value="Unassembled WGS sequence"/>
</dbReference>
<dbReference type="PANTHER" id="PTHR28037:SF1">
    <property type="entry name" value="ALCOHOL O-ACETYLTRANSFERASE 1-RELATED"/>
    <property type="match status" value="1"/>
</dbReference>
<dbReference type="AlphaFoldDB" id="A0A9N9NBA5"/>
<organism evidence="1 2">
    <name type="scientific">Ambispora leptoticha</name>
    <dbReference type="NCBI Taxonomy" id="144679"/>
    <lineage>
        <taxon>Eukaryota</taxon>
        <taxon>Fungi</taxon>
        <taxon>Fungi incertae sedis</taxon>
        <taxon>Mucoromycota</taxon>
        <taxon>Glomeromycotina</taxon>
        <taxon>Glomeromycetes</taxon>
        <taxon>Archaeosporales</taxon>
        <taxon>Ambisporaceae</taxon>
        <taxon>Ambispora</taxon>
    </lineage>
</organism>
<dbReference type="EMBL" id="CAJVPS010025565">
    <property type="protein sequence ID" value="CAG8719331.1"/>
    <property type="molecule type" value="Genomic_DNA"/>
</dbReference>
<name>A0A9N9NBA5_9GLOM</name>
<evidence type="ECO:0000313" key="1">
    <source>
        <dbReference type="EMBL" id="CAG8719331.1"/>
    </source>
</evidence>
<gene>
    <name evidence="1" type="ORF">ALEPTO_LOCUS12207</name>
</gene>
<accession>A0A9N9NBA5</accession>
<comment type="caution">
    <text evidence="1">The sequence shown here is derived from an EMBL/GenBank/DDBJ whole genome shotgun (WGS) entry which is preliminary data.</text>
</comment>
<protein>
    <submittedName>
        <fullName evidence="1">8384_t:CDS:1</fullName>
    </submittedName>
</protein>
<reference evidence="1" key="1">
    <citation type="submission" date="2021-06" db="EMBL/GenBank/DDBJ databases">
        <authorList>
            <person name="Kallberg Y."/>
            <person name="Tangrot J."/>
            <person name="Rosling A."/>
        </authorList>
    </citation>
    <scope>NUCLEOTIDE SEQUENCE</scope>
    <source>
        <strain evidence="1">FL130A</strain>
    </source>
</reference>